<reference evidence="4 5" key="1">
    <citation type="submission" date="2014-11" db="EMBL/GenBank/DDBJ databases">
        <title>Draft genome sequence of Kirrobacter mercurialis.</title>
        <authorList>
            <person name="Coil D.A."/>
            <person name="Eisen J.A."/>
        </authorList>
    </citation>
    <scope>NUCLEOTIDE SEQUENCE [LARGE SCALE GENOMIC DNA]</scope>
    <source>
        <strain evidence="4 5">Coronado</strain>
    </source>
</reference>
<dbReference type="Pfam" id="PF12951">
    <property type="entry name" value="PATR"/>
    <property type="match status" value="2"/>
</dbReference>
<accession>A0A0B2C317</accession>
<dbReference type="STRING" id="1572751.PK98_09325"/>
<evidence type="ECO:0000256" key="2">
    <source>
        <dbReference type="SAM" id="SignalP"/>
    </source>
</evidence>
<comment type="caution">
    <text evidence="4">The sequence shown here is derived from an EMBL/GenBank/DDBJ whole genome shotgun (WGS) entry which is preliminary data.</text>
</comment>
<feature type="signal peptide" evidence="2">
    <location>
        <begin position="1"/>
        <end position="26"/>
    </location>
</feature>
<keyword evidence="5" id="KW-1185">Reference proteome</keyword>
<name>A0A0B2C317_9SPHN</name>
<evidence type="ECO:0000313" key="4">
    <source>
        <dbReference type="EMBL" id="KHL26565.1"/>
    </source>
</evidence>
<feature type="chain" id="PRO_5002087382" description="Autotransporter domain-containing protein" evidence="2">
    <location>
        <begin position="27"/>
        <end position="2822"/>
    </location>
</feature>
<dbReference type="Proteomes" id="UP000030988">
    <property type="component" value="Unassembled WGS sequence"/>
</dbReference>
<dbReference type="EMBL" id="JTDN01000001">
    <property type="protein sequence ID" value="KHL26565.1"/>
    <property type="molecule type" value="Genomic_DNA"/>
</dbReference>
<organism evidence="4 5">
    <name type="scientific">Croceibacterium mercuriale</name>
    <dbReference type="NCBI Taxonomy" id="1572751"/>
    <lineage>
        <taxon>Bacteria</taxon>
        <taxon>Pseudomonadati</taxon>
        <taxon>Pseudomonadota</taxon>
        <taxon>Alphaproteobacteria</taxon>
        <taxon>Sphingomonadales</taxon>
        <taxon>Erythrobacteraceae</taxon>
        <taxon>Croceibacterium</taxon>
    </lineage>
</organism>
<dbReference type="InterPro" id="IPR036709">
    <property type="entry name" value="Autotransporte_beta_dom_sf"/>
</dbReference>
<dbReference type="SUPFAM" id="SSF51126">
    <property type="entry name" value="Pectin lyase-like"/>
    <property type="match status" value="1"/>
</dbReference>
<dbReference type="InterPro" id="IPR011050">
    <property type="entry name" value="Pectin_lyase_fold/virulence"/>
</dbReference>
<evidence type="ECO:0000313" key="5">
    <source>
        <dbReference type="Proteomes" id="UP000030988"/>
    </source>
</evidence>
<sequence length="2822" mass="274927">MKLYSRLLIGASTLATSLVPIGAVHAQDSAPTVVDGNGSKGEIVQAGASRSVGNSDRTTIFTNYYTEGGAGSGGGAGLGGVFFVDQGASLTLRNVELIGNTVKGGEGGSLATVSLSDITINLPSLELDAKAITALGVAATVARNEQNQLVITGATMTHANPLISAGANVSFGGAAANASIASIDGKSVTFDKQIVIDPSAINAATLDTAAYGPAGGPATGATSLNLSGTLDAVKVQVGMALVGDGIAAGTTITKVTYDAQNKATAIELSNGTTAPVGNLQVVSITQFHATRFSVAGSNSIKPLGSLAGLTVGMTVTGDGFPAGTIITEIASDGTITFSNAVTPGSGFVASLQGAAVGSQAITLAAARNDLAVGMEVSGSGIPTGTRITGIDGARITLSNAVTSAAAAAIADNTFVASFSKVISGTGNTLTVASTDGLKVGALLSGGGVPAFAVITGIDQARGTVTYRIDPGAAELANGGAMNGLVTSAFGANGGNGKNGSSFNAIMDDGEGRSGTNGYKGGNSLTGAGGAGGNGGSGSSGVASNTGLALSITMATKSAIASTAEAAAASSPFTFPIAVAKGISIALDWADVAYNAVLLGKWVYDLNQGQVAFGGDGGSGGNGGSGGTFFGGGAGGNGGNGGDGARSYTDGGEGGAGGTGGAGGFGAGGGAGGTGGVGGATGAAKDGDAGAGGSAGFGAGAGSDGDGANGGGGSGFGGAIFVRSGGTLVIAGNSLFQNNASLAGSSNNGGSAGKAIGSDLFMMKGSNVTLTPGAGNTIRFEGTIADDSSASYAGAAYASGAGAGLQITGGGLVQLLGQNTYTGTTYVGGATLQAVDGVGLNANSHLTFNGAGTIGNLTSQNGGVWMAGGTVVRRVGGLSHQLNWDGSGGFAAVDAKGLVLNFGSLNGAPGQALTWGQNGFVKDGSTLIFGSEYAQGAVTLANAVNLNGGTGRIAVYDNQAVTGDHALLAGAFSNGAMIIGDTLYGGAAYFTAQNSLRSLTINNGLVSTRFGESTGRLMQASGGSLQMNGGRLELHGAERLSGAYLGGKAELAAFASVDGNYLDNRANAAFHADASFIDIHTGREGATAFYGQLDNRWMVNEGRTLLAKGMTGGYLYNGPDATLMSMGDITSDSYTYNSGLLALGGDLTTPYLYQYGRLAILGDMVGGSESATTRTITTAGLASNSDARISLGGLTGEVANTLRLDLAGAGEFAGVINGAGQLVKAGVGKLLLSNANTFTGGLTIEQGGVETTLSGTLADSLAIDVREPGTFIWGSEDAVASLKNAGITRILAFASLEEVANSGLLDLSAPMVVSGTLANADTGSVNIAGNAGAKVGQLGNAGRLTNAGELLVLGAAENAGTLSLAAGSVNRFGSLANTGTIASDASMVVVDAFEQTAGSTSGSADLLVGGDYRQTAGKVTLGTTLKVGGAVTLNDALLNAGEDVSVAGDFIAGSAEFATPADLMVGGAYSQVSGAAEIGGDVTVGSGIAVDDAIFDVGGTIGTGGGYAQTGGITTAGADFGIEGDARVQDGLLTVAGDTAVTGNYIQTGSILRAGGRMQVGGVYAQTGGEADIGGSLMVQSSLTVDGGALAAKGSIGAGGDYAQSGGTTLTGADFGTDGNLRLNDGVLVVAGEATVLGSYAQTLGRVTAGGTLKVGDSYTQEGGETAIGGALLVQSGMTTDNAALKVDGSLMAGRDYGQTGGTTTAGANFGIGGDLRLNDGALEIAGEAAVSGAYTQMRSRVTVGGQMEVGGTYAQTEGVMAVGHALAVQSSLRVDGGTLAANSSIGAGGDYTQIGGTTTTGADFGTGGNLRLDDGVLAIAGEAIVLGSYAQTIGKVTAGGALKVGDSYAQVGGETAIGGALVVQSGMTTDNAALKVGGSLMAGGDFAQTGGTTTTGADFGTGGNLRLDDGVLAIAGDAVVARSYSQTLGRLTAGGMLEVGGAFAQAGGTADIRGALTVADGLTINDATLGAGGAMIVGSNLQQVNGRLAIAGDAVVRGTHAQTGGAATMGGALDVGGMLTLADAELMVGETLRTGGFAQAGGSTTIGGALGVNGSLALAGGTVRSGSDVLVSSGYRQDAGTLSVAGNLQVGGGLTLNGGTITVEGDIASGALSGAGGSIVLAQGAAMAVDQTIDGIFAGNITGGTASVIKTGAATLTLAGAAGSFAPAQLFVTAGTVAVGGAGILDSALKVDIADKAGLTLVKGNQTINNLSGFGTLALNGNNLLLANGGNFNGTVTGSGSVSLTSGAFGLSNSVNVQNGSFMVEKGSELSVRQSGTLQANKVQVNGTLDVVGVVTSDTTTVDGGALHLGSGTSGGMMASKALQVTNGGRLTGNGQVAGVTTIGGSSTGLLSPGNSPGIMGFADLTLGSRSTAFMEIEGPNGAGNAGGHDLIIVSGKLTLQDGSTLALANSSGFEPALGQTVQIFDVAPGAVTGQFGTVTSAFGNRVGLNLSNGTVIGLGNAGGNGFIDAATANANQRAMLSQLRVGTNGGVDQYRGGHLVQQVAGALAARDAVALAAIFDRASPEAYAGLADHQRLSVLNGLADLGGYTQLADRAIYATGSIAYDQARSRNEAGFTRFRSRDTRFTVGFAAELALAKLQVSYTHSDGEVTSRYLQGEARGDIFAAGVSAPLALDGAFRVSARVSHGSYRYDGDRIANGGSASFNGVDGTATVYGGGFEYVTSSPRANLAASAEVLGVTSRVDGFAEGGALPFDALNVARQRNTSSVVRARITGGYRLAPNWQAFVKLGLDQDLSDTPLGVTASVISEDAPFTVANPGFTDTRAHIGGGTAVDITPGLRWSVEGDVGNASRVGARTSVTLRF</sequence>
<dbReference type="InterPro" id="IPR013425">
    <property type="entry name" value="Autotrns_rpt"/>
</dbReference>
<dbReference type="InterPro" id="IPR005546">
    <property type="entry name" value="Autotransporte_beta"/>
</dbReference>
<dbReference type="SMART" id="SM00869">
    <property type="entry name" value="Autotransporter"/>
    <property type="match status" value="1"/>
</dbReference>
<evidence type="ECO:0000256" key="1">
    <source>
        <dbReference type="ARBA" id="ARBA00022729"/>
    </source>
</evidence>
<evidence type="ECO:0000259" key="3">
    <source>
        <dbReference type="PROSITE" id="PS51208"/>
    </source>
</evidence>
<dbReference type="PROSITE" id="PS51208">
    <property type="entry name" value="AUTOTRANSPORTER"/>
    <property type="match status" value="1"/>
</dbReference>
<keyword evidence="1 2" id="KW-0732">Signal</keyword>
<protein>
    <recommendedName>
        <fullName evidence="3">Autotransporter domain-containing protein</fullName>
    </recommendedName>
</protein>
<dbReference type="RefSeq" id="WP_039095958.1">
    <property type="nucleotide sequence ID" value="NZ_JTDN01000001.1"/>
</dbReference>
<dbReference type="SUPFAM" id="SSF103515">
    <property type="entry name" value="Autotransporter"/>
    <property type="match status" value="1"/>
</dbReference>
<feature type="domain" description="Autotransporter" evidence="3">
    <location>
        <begin position="2550"/>
        <end position="2822"/>
    </location>
</feature>
<dbReference type="NCBIfam" id="TIGR02601">
    <property type="entry name" value="autotrns_rpt"/>
    <property type="match status" value="1"/>
</dbReference>
<proteinExistence type="predicted"/>
<dbReference type="OrthoDB" id="7195851at2"/>
<gene>
    <name evidence="4" type="ORF">PK98_09325</name>
</gene>